<proteinExistence type="inferred from homology"/>
<evidence type="ECO:0000256" key="2">
    <source>
        <dbReference type="ARBA" id="ARBA00004496"/>
    </source>
</evidence>
<name>A0ABQ6E0W8_9GAMM</name>
<dbReference type="Gene3D" id="3.10.50.40">
    <property type="match status" value="1"/>
</dbReference>
<evidence type="ECO:0000256" key="3">
    <source>
        <dbReference type="ARBA" id="ARBA00006577"/>
    </source>
</evidence>
<dbReference type="NCBIfam" id="NF008008">
    <property type="entry name" value="PRK10737.1"/>
    <property type="match status" value="1"/>
</dbReference>
<comment type="subcellular location">
    <subcellularLocation>
        <location evidence="2">Cytoplasm</location>
    </subcellularLocation>
</comment>
<comment type="catalytic activity">
    <reaction evidence="1 9 10">
        <text>[protein]-peptidylproline (omega=180) = [protein]-peptidylproline (omega=0)</text>
        <dbReference type="Rhea" id="RHEA:16237"/>
        <dbReference type="Rhea" id="RHEA-COMP:10747"/>
        <dbReference type="Rhea" id="RHEA-COMP:10748"/>
        <dbReference type="ChEBI" id="CHEBI:83833"/>
        <dbReference type="ChEBI" id="CHEBI:83834"/>
        <dbReference type="EC" id="5.2.1.8"/>
    </reaction>
</comment>
<gene>
    <name evidence="13" type="primary">slyD_1</name>
    <name evidence="13" type="ORF">GCM10007916_18920</name>
</gene>
<dbReference type="PANTHER" id="PTHR47861:SF3">
    <property type="entry name" value="FKBP-TYPE PEPTIDYL-PROLYL CIS-TRANS ISOMERASE SLYD"/>
    <property type="match status" value="1"/>
</dbReference>
<dbReference type="PROSITE" id="PS50059">
    <property type="entry name" value="FKBP_PPIASE"/>
    <property type="match status" value="1"/>
</dbReference>
<keyword evidence="4" id="KW-0963">Cytoplasm</keyword>
<evidence type="ECO:0000256" key="10">
    <source>
        <dbReference type="RuleBase" id="RU003915"/>
    </source>
</evidence>
<dbReference type="RefSeq" id="WP_284203941.1">
    <property type="nucleotide sequence ID" value="NZ_BSPQ01000005.1"/>
</dbReference>
<reference evidence="14" key="1">
    <citation type="journal article" date="2019" name="Int. J. Syst. Evol. Microbiol.">
        <title>The Global Catalogue of Microorganisms (GCM) 10K type strain sequencing project: providing services to taxonomists for standard genome sequencing and annotation.</title>
        <authorList>
            <consortium name="The Broad Institute Genomics Platform"/>
            <consortium name="The Broad Institute Genome Sequencing Center for Infectious Disease"/>
            <person name="Wu L."/>
            <person name="Ma J."/>
        </authorList>
    </citation>
    <scope>NUCLEOTIDE SEQUENCE [LARGE SCALE GENOMIC DNA]</scope>
    <source>
        <strain evidence="14">NBRC 103166</strain>
    </source>
</reference>
<dbReference type="GO" id="GO:0016853">
    <property type="term" value="F:isomerase activity"/>
    <property type="evidence" value="ECO:0007669"/>
    <property type="project" value="UniProtKB-KW"/>
</dbReference>
<evidence type="ECO:0000313" key="13">
    <source>
        <dbReference type="EMBL" id="GLS90825.1"/>
    </source>
</evidence>
<dbReference type="Pfam" id="PF00254">
    <property type="entry name" value="FKBP_C"/>
    <property type="match status" value="1"/>
</dbReference>
<evidence type="ECO:0000259" key="12">
    <source>
        <dbReference type="PROSITE" id="PS50059"/>
    </source>
</evidence>
<dbReference type="SUPFAM" id="SSF54534">
    <property type="entry name" value="FKBP-like"/>
    <property type="match status" value="1"/>
</dbReference>
<dbReference type="InterPro" id="IPR046357">
    <property type="entry name" value="PPIase_dom_sf"/>
</dbReference>
<evidence type="ECO:0000256" key="6">
    <source>
        <dbReference type="ARBA" id="ARBA00023186"/>
    </source>
</evidence>
<dbReference type="InterPro" id="IPR001179">
    <property type="entry name" value="PPIase_FKBP_dom"/>
</dbReference>
<comment type="function">
    <text evidence="8">Also involved in hydrogenase metallocenter assembly, probably by participating in the nickel insertion step. This function in hydrogenase biosynthesis requires chaperone activity and the presence of the metal-binding domain, but not PPIase activity.</text>
</comment>
<dbReference type="Proteomes" id="UP001157353">
    <property type="component" value="Unassembled WGS sequence"/>
</dbReference>
<keyword evidence="7 9" id="KW-0413">Isomerase</keyword>
<comment type="caution">
    <text evidence="13">The sequence shown here is derived from an EMBL/GenBank/DDBJ whole genome shotgun (WGS) entry which is preliminary data.</text>
</comment>
<evidence type="ECO:0000256" key="9">
    <source>
        <dbReference type="PROSITE-ProRule" id="PRU00277"/>
    </source>
</evidence>
<keyword evidence="14" id="KW-1185">Reference proteome</keyword>
<protein>
    <recommendedName>
        <fullName evidence="10">Peptidyl-prolyl cis-trans isomerase</fullName>
        <ecNumber evidence="10">5.2.1.8</ecNumber>
    </recommendedName>
</protein>
<evidence type="ECO:0000256" key="7">
    <source>
        <dbReference type="ARBA" id="ARBA00023235"/>
    </source>
</evidence>
<sequence length="210" mass="22221">MKITNNAAVSIHFGVAEVDGNALDSTENGAPLEFIQGAGYLVPGLEAELAGKEVGDKFDVKLEAKDAYGEFQDELVQQVPRELFEGVDTIEVGMSFQADTDQGPRTVEVTEVTEDMVSIDANHPLAGMALQFVGEIVAVREATEEEIAHGHIHQAGGSCGHNHAEEAAHECCGGDTSKHAEGESCCGGKGHEEEKVKKEESPEGCCGSCH</sequence>
<dbReference type="PANTHER" id="PTHR47861">
    <property type="entry name" value="FKBP-TYPE PEPTIDYL-PROLYL CIS-TRANS ISOMERASE SLYD"/>
    <property type="match status" value="1"/>
</dbReference>
<keyword evidence="6" id="KW-0143">Chaperone</keyword>
<feature type="region of interest" description="Disordered" evidence="11">
    <location>
        <begin position="180"/>
        <end position="210"/>
    </location>
</feature>
<accession>A0ABQ6E0W8</accession>
<feature type="domain" description="PPIase FKBP-type" evidence="12">
    <location>
        <begin position="6"/>
        <end position="80"/>
    </location>
</feature>
<feature type="compositionally biased region" description="Basic and acidic residues" evidence="11">
    <location>
        <begin position="189"/>
        <end position="201"/>
    </location>
</feature>
<evidence type="ECO:0000256" key="1">
    <source>
        <dbReference type="ARBA" id="ARBA00000971"/>
    </source>
</evidence>
<evidence type="ECO:0000256" key="4">
    <source>
        <dbReference type="ARBA" id="ARBA00022490"/>
    </source>
</evidence>
<comment type="similarity">
    <text evidence="3 10">Belongs to the FKBP-type PPIase family.</text>
</comment>
<organism evidence="13 14">
    <name type="scientific">Psychromonas marina</name>
    <dbReference type="NCBI Taxonomy" id="88364"/>
    <lineage>
        <taxon>Bacteria</taxon>
        <taxon>Pseudomonadati</taxon>
        <taxon>Pseudomonadota</taxon>
        <taxon>Gammaproteobacteria</taxon>
        <taxon>Alteromonadales</taxon>
        <taxon>Psychromonadaceae</taxon>
        <taxon>Psychromonas</taxon>
    </lineage>
</organism>
<evidence type="ECO:0000256" key="5">
    <source>
        <dbReference type="ARBA" id="ARBA00023110"/>
    </source>
</evidence>
<evidence type="ECO:0000313" key="14">
    <source>
        <dbReference type="Proteomes" id="UP001157353"/>
    </source>
</evidence>
<evidence type="ECO:0000256" key="8">
    <source>
        <dbReference type="ARBA" id="ARBA00037071"/>
    </source>
</evidence>
<dbReference type="EMBL" id="BSPQ01000005">
    <property type="protein sequence ID" value="GLS90825.1"/>
    <property type="molecule type" value="Genomic_DNA"/>
</dbReference>
<dbReference type="EC" id="5.2.1.8" evidence="10"/>
<keyword evidence="5 9" id="KW-0697">Rotamase</keyword>
<evidence type="ECO:0000256" key="11">
    <source>
        <dbReference type="SAM" id="MobiDB-lite"/>
    </source>
</evidence>